<reference evidence="2 3" key="2">
    <citation type="submission" date="2024-07" db="EMBL/GenBank/DDBJ databases">
        <authorList>
            <person name="Akdeniz Z."/>
        </authorList>
    </citation>
    <scope>NUCLEOTIDE SEQUENCE [LARGE SCALE GENOMIC DNA]</scope>
</reference>
<protein>
    <submittedName>
        <fullName evidence="2">Hypothetical_protein</fullName>
    </submittedName>
</protein>
<keyword evidence="3" id="KW-1185">Reference proteome</keyword>
<evidence type="ECO:0000313" key="2">
    <source>
        <dbReference type="EMBL" id="CAL6006510.1"/>
    </source>
</evidence>
<organism evidence="1">
    <name type="scientific">Hexamita inflata</name>
    <dbReference type="NCBI Taxonomy" id="28002"/>
    <lineage>
        <taxon>Eukaryota</taxon>
        <taxon>Metamonada</taxon>
        <taxon>Diplomonadida</taxon>
        <taxon>Hexamitidae</taxon>
        <taxon>Hexamitinae</taxon>
        <taxon>Hexamita</taxon>
    </lineage>
</organism>
<name>A0AA86RD53_9EUKA</name>
<accession>A0AA86RD53</accession>
<evidence type="ECO:0000313" key="3">
    <source>
        <dbReference type="Proteomes" id="UP001642409"/>
    </source>
</evidence>
<proteinExistence type="predicted"/>
<gene>
    <name evidence="2" type="ORF">HINF_LOCUS20190</name>
    <name evidence="1" type="ORF">HINF_LOCUS63396</name>
</gene>
<reference evidence="1" key="1">
    <citation type="submission" date="2023-06" db="EMBL/GenBank/DDBJ databases">
        <authorList>
            <person name="Kurt Z."/>
        </authorList>
    </citation>
    <scope>NUCLEOTIDE SEQUENCE</scope>
</reference>
<sequence length="231" mass="27452">MVCLLVLSETIVITFYFDDRISFLNCYNIHQSRDAHHNTTFVQVSVELNVDVNTLKQLFVQVVMQQLLIKQTKEELDADSRGSTEKKMPRQTYHQTVKQEFQEYQQLFSEKLCQVLQSGEKSASVTDDRDLCLKVNQHLINYGQKLFWQRLQTLIPHKTVKQLREYYQKSFQRVLYDDQIDARDKELLREMIDNQKDASPTNIANQFLEVCPNRNYFKRSIVMYAINIKRK</sequence>
<dbReference type="EMBL" id="CAXDID020000054">
    <property type="protein sequence ID" value="CAL6006510.1"/>
    <property type="molecule type" value="Genomic_DNA"/>
</dbReference>
<dbReference type="Proteomes" id="UP001642409">
    <property type="component" value="Unassembled WGS sequence"/>
</dbReference>
<dbReference type="AlphaFoldDB" id="A0AA86RD53"/>
<dbReference type="EMBL" id="CATOUU010001170">
    <property type="protein sequence ID" value="CAI9975751.1"/>
    <property type="molecule type" value="Genomic_DNA"/>
</dbReference>
<comment type="caution">
    <text evidence="1">The sequence shown here is derived from an EMBL/GenBank/DDBJ whole genome shotgun (WGS) entry which is preliminary data.</text>
</comment>
<evidence type="ECO:0000313" key="1">
    <source>
        <dbReference type="EMBL" id="CAI9975751.1"/>
    </source>
</evidence>